<dbReference type="InterPro" id="IPR012816">
    <property type="entry name" value="NADAR"/>
</dbReference>
<dbReference type="NCBIfam" id="TIGR02464">
    <property type="entry name" value="ribofla_fusion"/>
    <property type="match status" value="1"/>
</dbReference>
<comment type="caution">
    <text evidence="5">The sequence shown here is derived from an EMBL/GenBank/DDBJ whole genome shotgun (WGS) entry which is preliminary data.</text>
</comment>
<evidence type="ECO:0000256" key="3">
    <source>
        <dbReference type="ARBA" id="ARBA00023002"/>
    </source>
</evidence>
<dbReference type="InterPro" id="IPR002734">
    <property type="entry name" value="RibDG_C"/>
</dbReference>
<dbReference type="InterPro" id="IPR050765">
    <property type="entry name" value="Riboflavin_Biosynth_HTPR"/>
</dbReference>
<protein>
    <recommendedName>
        <fullName evidence="4">CMP/dCMP-type deaminase domain-containing protein</fullName>
    </recommendedName>
</protein>
<proteinExistence type="predicted"/>
<dbReference type="GO" id="GO:0008703">
    <property type="term" value="F:5-amino-6-(5-phosphoribosylamino)uracil reductase activity"/>
    <property type="evidence" value="ECO:0007669"/>
    <property type="project" value="InterPro"/>
</dbReference>
<sequence length="449" mass="49326">LRLCSSRNYHIPALNFDYKLSFTDLSGLEIGFKKLGIGCSRVLAVFDGGNGFASGFGLSNNSNSSSHSHSLDAQHIRRAAEISDKSASFTSPHPNFGCVITKGSNVVGEGYLYAQGTKCAELQAVEAASELCKGATAYLNMESGDCHGDQTAVSALIKAGISRVVVGIRHPLQHLRGKAIRSLRNEGLQVDVFGEDMQSKIVQEALKSVIWPMLLYRAASRVPFSVLKYAMTLDGKIAASSGHASWIISRESRNRVFELRDNPRLTARHGGGHFPIRIVMSQSLNLPEVANLWDVSEVRTIVATQRGAKRSFQKLLASKGVEVVEFEMLNPRDVMEYCYNNNIANSPEEAACLGRTIQRQHPDLVRSDWETVKIDVMSRALKCKFSIYPHLTSMLLSTTGSVLVEASPHDLFWGGGGEGEGLNYFGRLLMQLRSEFLRASSENSYLHIP</sequence>
<gene>
    <name evidence="5" type="ORF">GIB67_001207</name>
</gene>
<feature type="non-terminal residue" evidence="5">
    <location>
        <position position="1"/>
    </location>
</feature>
<evidence type="ECO:0000256" key="2">
    <source>
        <dbReference type="ARBA" id="ARBA00022857"/>
    </source>
</evidence>
<evidence type="ECO:0000256" key="1">
    <source>
        <dbReference type="ARBA" id="ARBA00005104"/>
    </source>
</evidence>
<dbReference type="InterPro" id="IPR024072">
    <property type="entry name" value="DHFR-like_dom_sf"/>
</dbReference>
<name>A0A7J7LG91_9MAGN</name>
<dbReference type="InterPro" id="IPR002125">
    <property type="entry name" value="CMP_dCMP_dom"/>
</dbReference>
<dbReference type="EMBL" id="JACGCM010002300">
    <property type="protein sequence ID" value="KAF6141655.1"/>
    <property type="molecule type" value="Genomic_DNA"/>
</dbReference>
<dbReference type="CDD" id="cd01284">
    <property type="entry name" value="Riboflavin_deaminase-reductase"/>
    <property type="match status" value="1"/>
</dbReference>
<dbReference type="AlphaFoldDB" id="A0A7J7LG91"/>
<keyword evidence="2" id="KW-0521">NADP</keyword>
<dbReference type="PANTHER" id="PTHR38011">
    <property type="entry name" value="DIHYDROFOLATE REDUCTASE FAMILY PROTEIN (AFU_ORTHOLOGUE AFUA_8G06820)"/>
    <property type="match status" value="1"/>
</dbReference>
<dbReference type="SUPFAM" id="SSF53927">
    <property type="entry name" value="Cytidine deaminase-like"/>
    <property type="match status" value="1"/>
</dbReference>
<dbReference type="Pfam" id="PF01872">
    <property type="entry name" value="RibD_C"/>
    <property type="match status" value="1"/>
</dbReference>
<dbReference type="Gene3D" id="3.40.140.10">
    <property type="entry name" value="Cytidine Deaminase, domain 2"/>
    <property type="match status" value="1"/>
</dbReference>
<dbReference type="PROSITE" id="PS51747">
    <property type="entry name" value="CYT_DCMP_DEAMINASES_2"/>
    <property type="match status" value="1"/>
</dbReference>
<evidence type="ECO:0000313" key="6">
    <source>
        <dbReference type="Proteomes" id="UP000541444"/>
    </source>
</evidence>
<dbReference type="InterPro" id="IPR037238">
    <property type="entry name" value="YbiA-like_sf"/>
</dbReference>
<dbReference type="Pfam" id="PF08719">
    <property type="entry name" value="NADAR"/>
    <property type="match status" value="1"/>
</dbReference>
<accession>A0A7J7LG91</accession>
<organism evidence="5 6">
    <name type="scientific">Kingdonia uniflora</name>
    <dbReference type="NCBI Taxonomy" id="39325"/>
    <lineage>
        <taxon>Eukaryota</taxon>
        <taxon>Viridiplantae</taxon>
        <taxon>Streptophyta</taxon>
        <taxon>Embryophyta</taxon>
        <taxon>Tracheophyta</taxon>
        <taxon>Spermatophyta</taxon>
        <taxon>Magnoliopsida</taxon>
        <taxon>Ranunculales</taxon>
        <taxon>Circaeasteraceae</taxon>
        <taxon>Kingdonia</taxon>
    </lineage>
</organism>
<dbReference type="Proteomes" id="UP000541444">
    <property type="component" value="Unassembled WGS sequence"/>
</dbReference>
<keyword evidence="6" id="KW-1185">Reference proteome</keyword>
<dbReference type="GO" id="GO:0009231">
    <property type="term" value="P:riboflavin biosynthetic process"/>
    <property type="evidence" value="ECO:0007669"/>
    <property type="project" value="InterPro"/>
</dbReference>
<reference evidence="5 6" key="1">
    <citation type="journal article" date="2020" name="IScience">
        <title>Genome Sequencing of the Endangered Kingdonia uniflora (Circaeasteraceae, Ranunculales) Reveals Potential Mechanisms of Evolutionary Specialization.</title>
        <authorList>
            <person name="Sun Y."/>
            <person name="Deng T."/>
            <person name="Zhang A."/>
            <person name="Moore M.J."/>
            <person name="Landis J.B."/>
            <person name="Lin N."/>
            <person name="Zhang H."/>
            <person name="Zhang X."/>
            <person name="Huang J."/>
            <person name="Zhang X."/>
            <person name="Sun H."/>
            <person name="Wang H."/>
        </authorList>
    </citation>
    <scope>NUCLEOTIDE SEQUENCE [LARGE SCALE GENOMIC DNA]</scope>
    <source>
        <strain evidence="5">TB1705</strain>
        <tissue evidence="5">Leaf</tissue>
    </source>
</reference>
<dbReference type="SUPFAM" id="SSF53597">
    <property type="entry name" value="Dihydrofolate reductase-like"/>
    <property type="match status" value="1"/>
</dbReference>
<dbReference type="SUPFAM" id="SSF143990">
    <property type="entry name" value="YbiA-like"/>
    <property type="match status" value="1"/>
</dbReference>
<feature type="domain" description="CMP/dCMP-type deaminase" evidence="4">
    <location>
        <begin position="70"/>
        <end position="191"/>
    </location>
</feature>
<dbReference type="InterPro" id="IPR016193">
    <property type="entry name" value="Cytidine_deaminase-like"/>
</dbReference>
<evidence type="ECO:0000313" key="5">
    <source>
        <dbReference type="EMBL" id="KAF6141655.1"/>
    </source>
</evidence>
<dbReference type="Gene3D" id="1.10.357.40">
    <property type="entry name" value="YbiA-like"/>
    <property type="match status" value="1"/>
</dbReference>
<evidence type="ECO:0000259" key="4">
    <source>
        <dbReference type="PROSITE" id="PS51747"/>
    </source>
</evidence>
<dbReference type="CDD" id="cd15457">
    <property type="entry name" value="NADAR"/>
    <property type="match status" value="1"/>
</dbReference>
<dbReference type="PANTHER" id="PTHR38011:SF7">
    <property type="entry name" value="2,5-DIAMINO-6-RIBOSYLAMINO-4(3H)-PYRIMIDINONE 5'-PHOSPHATE REDUCTASE"/>
    <property type="match status" value="1"/>
</dbReference>
<comment type="pathway">
    <text evidence="1">Cofactor biosynthesis; riboflavin biosynthesis.</text>
</comment>
<dbReference type="OrthoDB" id="206452at2759"/>
<keyword evidence="3" id="KW-0560">Oxidoreductase</keyword>